<evidence type="ECO:0000256" key="1">
    <source>
        <dbReference type="ARBA" id="ARBA00010928"/>
    </source>
</evidence>
<reference evidence="5 6" key="1">
    <citation type="submission" date="2017-03" db="EMBL/GenBank/DDBJ databases">
        <authorList>
            <person name="Afonso C.L."/>
            <person name="Miller P.J."/>
            <person name="Scott M.A."/>
            <person name="Spackman E."/>
            <person name="Goraichik I."/>
            <person name="Dimitrov K.M."/>
            <person name="Suarez D.L."/>
            <person name="Swayne D.E."/>
        </authorList>
    </citation>
    <scope>NUCLEOTIDE SEQUENCE [LARGE SCALE GENOMIC DNA]</scope>
    <source>
        <strain evidence="5 6">CECT 7691</strain>
    </source>
</reference>
<dbReference type="GO" id="GO:0000166">
    <property type="term" value="F:nucleotide binding"/>
    <property type="evidence" value="ECO:0007669"/>
    <property type="project" value="InterPro"/>
</dbReference>
<dbReference type="RefSeq" id="WP_217808160.1">
    <property type="nucleotide sequence ID" value="NZ_FWFR01000004.1"/>
</dbReference>
<protein>
    <submittedName>
        <fullName evidence="5">Putative 4,5-dihydroxyphthalate dehydrogenase</fullName>
        <ecNumber evidence="5">1.-.-.-</ecNumber>
    </submittedName>
</protein>
<dbReference type="Gene3D" id="3.30.360.10">
    <property type="entry name" value="Dihydrodipicolinate Reductase, domain 2"/>
    <property type="match status" value="1"/>
</dbReference>
<evidence type="ECO:0000259" key="3">
    <source>
        <dbReference type="Pfam" id="PF01408"/>
    </source>
</evidence>
<dbReference type="Gene3D" id="3.40.50.720">
    <property type="entry name" value="NAD(P)-binding Rossmann-like Domain"/>
    <property type="match status" value="1"/>
</dbReference>
<keyword evidence="2 5" id="KW-0560">Oxidoreductase</keyword>
<dbReference type="SUPFAM" id="SSF55347">
    <property type="entry name" value="Glyceraldehyde-3-phosphate dehydrogenase-like, C-terminal domain"/>
    <property type="match status" value="1"/>
</dbReference>
<evidence type="ECO:0000259" key="4">
    <source>
        <dbReference type="Pfam" id="PF22725"/>
    </source>
</evidence>
<evidence type="ECO:0000313" key="6">
    <source>
        <dbReference type="Proteomes" id="UP000193200"/>
    </source>
</evidence>
<keyword evidence="6" id="KW-1185">Reference proteome</keyword>
<dbReference type="InterPro" id="IPR000683">
    <property type="entry name" value="Gfo/Idh/MocA-like_OxRdtase_N"/>
</dbReference>
<dbReference type="InParanoid" id="A0A1Y5TWZ8"/>
<name>A0A1Y5TWZ8_9PROT</name>
<dbReference type="InterPro" id="IPR036291">
    <property type="entry name" value="NAD(P)-bd_dom_sf"/>
</dbReference>
<dbReference type="InterPro" id="IPR051317">
    <property type="entry name" value="Gfo/Idh/MocA_oxidoreduct"/>
</dbReference>
<sequence>MSSTSDGPRGSGAGPVGIGVAGLGRAFMLTLPSLLKDARFRLAGGFDPREEAMRAFTDAFGGGGHDSLDAMLADPAVEVVYVASPHELHADQACAALEAGKQVLLEKPIAESLEASRRIVATACRTGGRVIVGPAHSFDAPVLACLDLIRSGRFGKVRLVQMTTYTDFMHRPRRPEELDSARGGGVVFSQGAHQVDIVRLLAGGLTQAVSANAGNWDPERPGETAYSALLRFRGGASASLTYSGHGHYNSNELHDWIDELGWPRAPEQAFGARHRLRQGLASTDELALKNARTFGFAPIPDAAPENEHFGQVIVSLDGADIAVTPRGLTIYDDERLTTMPLPLPEGAGPRWPVLDAVWNMARGGPPAIQDAAWGHATLAVCVGIPEAAATDRWLPLADQVAVPDHPNLDQPETET</sequence>
<evidence type="ECO:0000256" key="2">
    <source>
        <dbReference type="ARBA" id="ARBA00023002"/>
    </source>
</evidence>
<dbReference type="Pfam" id="PF01408">
    <property type="entry name" value="GFO_IDH_MocA"/>
    <property type="match status" value="1"/>
</dbReference>
<organism evidence="5 6">
    <name type="scientific">Oceanibacterium hippocampi</name>
    <dbReference type="NCBI Taxonomy" id="745714"/>
    <lineage>
        <taxon>Bacteria</taxon>
        <taxon>Pseudomonadati</taxon>
        <taxon>Pseudomonadota</taxon>
        <taxon>Alphaproteobacteria</taxon>
        <taxon>Sneathiellales</taxon>
        <taxon>Sneathiellaceae</taxon>
        <taxon>Oceanibacterium</taxon>
    </lineage>
</organism>
<dbReference type="GO" id="GO:0016491">
    <property type="term" value="F:oxidoreductase activity"/>
    <property type="evidence" value="ECO:0007669"/>
    <property type="project" value="UniProtKB-KW"/>
</dbReference>
<dbReference type="PANTHER" id="PTHR43708">
    <property type="entry name" value="CONSERVED EXPRESSED OXIDOREDUCTASE (EUROFUNG)"/>
    <property type="match status" value="1"/>
</dbReference>
<dbReference type="EC" id="1.-.-.-" evidence="5"/>
<feature type="domain" description="Gfo/Idh/MocA-like oxidoreductase N-terminal" evidence="3">
    <location>
        <begin position="17"/>
        <end position="133"/>
    </location>
</feature>
<dbReference type="SUPFAM" id="SSF51735">
    <property type="entry name" value="NAD(P)-binding Rossmann-fold domains"/>
    <property type="match status" value="1"/>
</dbReference>
<gene>
    <name evidence="5" type="primary">pht4</name>
    <name evidence="5" type="ORF">OCH7691_03949</name>
</gene>
<dbReference type="InterPro" id="IPR055170">
    <property type="entry name" value="GFO_IDH_MocA-like_dom"/>
</dbReference>
<proteinExistence type="inferred from homology"/>
<comment type="similarity">
    <text evidence="1">Belongs to the Gfo/Idh/MocA family.</text>
</comment>
<dbReference type="Pfam" id="PF22725">
    <property type="entry name" value="GFO_IDH_MocA_C3"/>
    <property type="match status" value="1"/>
</dbReference>
<dbReference type="PANTHER" id="PTHR43708:SF5">
    <property type="entry name" value="CONSERVED EXPRESSED OXIDOREDUCTASE (EUROFUNG)-RELATED"/>
    <property type="match status" value="1"/>
</dbReference>
<dbReference type="EMBL" id="FWFR01000004">
    <property type="protein sequence ID" value="SLN75757.1"/>
    <property type="molecule type" value="Genomic_DNA"/>
</dbReference>
<feature type="domain" description="GFO/IDH/MocA-like oxidoreductase" evidence="4">
    <location>
        <begin position="146"/>
        <end position="249"/>
    </location>
</feature>
<dbReference type="Proteomes" id="UP000193200">
    <property type="component" value="Unassembled WGS sequence"/>
</dbReference>
<evidence type="ECO:0000313" key="5">
    <source>
        <dbReference type="EMBL" id="SLN75757.1"/>
    </source>
</evidence>
<dbReference type="AlphaFoldDB" id="A0A1Y5TWZ8"/>
<accession>A0A1Y5TWZ8</accession>